<evidence type="ECO:0000256" key="1">
    <source>
        <dbReference type="SAM" id="MobiDB-lite"/>
    </source>
</evidence>
<feature type="compositionally biased region" description="Low complexity" evidence="1">
    <location>
        <begin position="145"/>
        <end position="156"/>
    </location>
</feature>
<name>A0ABR9JNS5_9ACTN</name>
<dbReference type="Proteomes" id="UP000627838">
    <property type="component" value="Unassembled WGS sequence"/>
</dbReference>
<keyword evidence="3" id="KW-1185">Reference proteome</keyword>
<protein>
    <submittedName>
        <fullName evidence="2">Uncharacterized protein</fullName>
    </submittedName>
</protein>
<evidence type="ECO:0000313" key="2">
    <source>
        <dbReference type="EMBL" id="MBE1532207.1"/>
    </source>
</evidence>
<accession>A0ABR9JNS5</accession>
<gene>
    <name evidence="2" type="ORF">H4W34_002040</name>
</gene>
<feature type="compositionally biased region" description="Basic and acidic residues" evidence="1">
    <location>
        <begin position="99"/>
        <end position="113"/>
    </location>
</feature>
<dbReference type="EMBL" id="JADBDZ010000001">
    <property type="protein sequence ID" value="MBE1532207.1"/>
    <property type="molecule type" value="Genomic_DNA"/>
</dbReference>
<sequence length="168" mass="18675">MRALLNSLNEDELELVREADGGELATLDEDGLVDLHERIRRARNKYAKLYRRTASARVEEYGGRGVARPKNRRNAQRAEVFEDALARVSWHLARAARRSAGELKARRIADANPERAAAPGTAVPPDARRMSAQTTPRRRPTGTDAAGRQQAAASRAKGARRQGRRDSR</sequence>
<dbReference type="RefSeq" id="WP_192758939.1">
    <property type="nucleotide sequence ID" value="NZ_JADBDZ010000001.1"/>
</dbReference>
<organism evidence="2 3">
    <name type="scientific">Actinomadura algeriensis</name>
    <dbReference type="NCBI Taxonomy" id="1679523"/>
    <lineage>
        <taxon>Bacteria</taxon>
        <taxon>Bacillati</taxon>
        <taxon>Actinomycetota</taxon>
        <taxon>Actinomycetes</taxon>
        <taxon>Streptosporangiales</taxon>
        <taxon>Thermomonosporaceae</taxon>
        <taxon>Actinomadura</taxon>
    </lineage>
</organism>
<proteinExistence type="predicted"/>
<evidence type="ECO:0000313" key="3">
    <source>
        <dbReference type="Proteomes" id="UP000627838"/>
    </source>
</evidence>
<reference evidence="2 3" key="1">
    <citation type="submission" date="2020-10" db="EMBL/GenBank/DDBJ databases">
        <title>Sequencing the genomes of 1000 actinobacteria strains.</title>
        <authorList>
            <person name="Klenk H.-P."/>
        </authorList>
    </citation>
    <scope>NUCLEOTIDE SEQUENCE [LARGE SCALE GENOMIC DNA]</scope>
    <source>
        <strain evidence="2 3">DSM 46744</strain>
    </source>
</reference>
<feature type="region of interest" description="Disordered" evidence="1">
    <location>
        <begin position="99"/>
        <end position="168"/>
    </location>
</feature>
<comment type="caution">
    <text evidence="2">The sequence shown here is derived from an EMBL/GenBank/DDBJ whole genome shotgun (WGS) entry which is preliminary data.</text>
</comment>
<feature type="compositionally biased region" description="Basic residues" evidence="1">
    <location>
        <begin position="157"/>
        <end position="168"/>
    </location>
</feature>